<reference evidence="5" key="1">
    <citation type="submission" date="2016-07" db="EMBL/GenBank/DDBJ databases">
        <title>Nontailed viruses are major unrecognized killers of bacteria in the ocean.</title>
        <authorList>
            <person name="Kauffman K."/>
            <person name="Hussain F."/>
            <person name="Yang J."/>
            <person name="Arevalo P."/>
            <person name="Brown J."/>
            <person name="Cutler M."/>
            <person name="Kelly L."/>
            <person name="Polz M.F."/>
        </authorList>
    </citation>
    <scope>NUCLEOTIDE SEQUENCE [LARGE SCALE GENOMIC DNA]</scope>
    <source>
        <strain evidence="5">10N.286.55.C1</strain>
    </source>
</reference>
<dbReference type="CDD" id="cd04647">
    <property type="entry name" value="LbH_MAT_like"/>
    <property type="match status" value="1"/>
</dbReference>
<protein>
    <submittedName>
        <fullName evidence="4">Acetyltransferase</fullName>
    </submittedName>
</protein>
<dbReference type="SUPFAM" id="SSF51161">
    <property type="entry name" value="Trimeric LpxA-like enzymes"/>
    <property type="match status" value="1"/>
</dbReference>
<proteinExistence type="predicted"/>
<dbReference type="AlphaFoldDB" id="A0A1B9QJW6"/>
<dbReference type="Pfam" id="PF00132">
    <property type="entry name" value="Hexapep"/>
    <property type="match status" value="1"/>
</dbReference>
<gene>
    <name evidence="4" type="ORF">BCV30_19880</name>
</gene>
<name>A0A1B9QJW6_9VIBR</name>
<dbReference type="InterPro" id="IPR018357">
    <property type="entry name" value="Hexapep_transf_CS"/>
</dbReference>
<evidence type="ECO:0000256" key="3">
    <source>
        <dbReference type="ARBA" id="ARBA00023315"/>
    </source>
</evidence>
<dbReference type="InterPro" id="IPR051159">
    <property type="entry name" value="Hexapeptide_acetyltransf"/>
</dbReference>
<dbReference type="PROSITE" id="PS00101">
    <property type="entry name" value="HEXAPEP_TRANSFERASES"/>
    <property type="match status" value="1"/>
</dbReference>
<evidence type="ECO:0000313" key="4">
    <source>
        <dbReference type="EMBL" id="PME55992.1"/>
    </source>
</evidence>
<dbReference type="PANTHER" id="PTHR23416:SF78">
    <property type="entry name" value="LIPOPOLYSACCHARIDE BIOSYNTHESIS O-ACETYL TRANSFERASE WBBJ-RELATED"/>
    <property type="match status" value="1"/>
</dbReference>
<dbReference type="Proteomes" id="UP000235778">
    <property type="component" value="Unassembled WGS sequence"/>
</dbReference>
<dbReference type="EMBL" id="MCSI01000187">
    <property type="protein sequence ID" value="PME55992.1"/>
    <property type="molecule type" value="Genomic_DNA"/>
</dbReference>
<keyword evidence="3" id="KW-0012">Acyltransferase</keyword>
<dbReference type="PANTHER" id="PTHR23416">
    <property type="entry name" value="SIALIC ACID SYNTHASE-RELATED"/>
    <property type="match status" value="1"/>
</dbReference>
<keyword evidence="1 4" id="KW-0808">Transferase</keyword>
<dbReference type="InterPro" id="IPR001451">
    <property type="entry name" value="Hexapep"/>
</dbReference>
<organism evidence="4 5">
    <name type="scientific">Vibrio lentus</name>
    <dbReference type="NCBI Taxonomy" id="136468"/>
    <lineage>
        <taxon>Bacteria</taxon>
        <taxon>Pseudomonadati</taxon>
        <taxon>Pseudomonadota</taxon>
        <taxon>Gammaproteobacteria</taxon>
        <taxon>Vibrionales</taxon>
        <taxon>Vibrionaceae</taxon>
        <taxon>Vibrio</taxon>
    </lineage>
</organism>
<sequence length="263" mass="28452">MTSVSAHQFKHWLKFHPNSHIRNVFFILKNIRTMEFPSPQIFNKCLYHAHKLVTNFISGLGRFVYWTPAFKGRVNQCGKRLYLYGGLPFVSGPLMIKLGNDCRISGQTTFSGCTQPTPDGSQPLLSIGNNVDVGWQSTIAVGHKVVLSDNVRIAGGAFLFGYSGHPLNAKRRAAGEGDDQEQIGSIILEKDVWLGTNVTVKGGVTIGEGTVVAAGSVVTKSIPPFSIAAGNPARVVGQIPNDQHVEAESDVFDSLETHGGRHA</sequence>
<evidence type="ECO:0000256" key="2">
    <source>
        <dbReference type="ARBA" id="ARBA00022737"/>
    </source>
</evidence>
<dbReference type="InterPro" id="IPR011004">
    <property type="entry name" value="Trimer_LpxA-like_sf"/>
</dbReference>
<dbReference type="GO" id="GO:0016746">
    <property type="term" value="F:acyltransferase activity"/>
    <property type="evidence" value="ECO:0007669"/>
    <property type="project" value="UniProtKB-KW"/>
</dbReference>
<evidence type="ECO:0000313" key="5">
    <source>
        <dbReference type="Proteomes" id="UP000235778"/>
    </source>
</evidence>
<evidence type="ECO:0000256" key="1">
    <source>
        <dbReference type="ARBA" id="ARBA00022679"/>
    </source>
</evidence>
<accession>A0A1B9QJW6</accession>
<keyword evidence="2" id="KW-0677">Repeat</keyword>
<comment type="caution">
    <text evidence="4">The sequence shown here is derived from an EMBL/GenBank/DDBJ whole genome shotgun (WGS) entry which is preliminary data.</text>
</comment>
<dbReference type="RefSeq" id="WP_017105471.1">
    <property type="nucleotide sequence ID" value="NZ_MAKA01000042.1"/>
</dbReference>
<dbReference type="Gene3D" id="2.160.10.10">
    <property type="entry name" value="Hexapeptide repeat proteins"/>
    <property type="match status" value="1"/>
</dbReference>